<gene>
    <name evidence="1" type="ORF">ACFSUD_08145</name>
</gene>
<dbReference type="EMBL" id="JBHUMP010000005">
    <property type="protein sequence ID" value="MFD2739534.1"/>
    <property type="molecule type" value="Genomic_DNA"/>
</dbReference>
<dbReference type="RefSeq" id="WP_386373250.1">
    <property type="nucleotide sequence ID" value="NZ_JBHUMP010000005.1"/>
</dbReference>
<evidence type="ECO:0008006" key="3">
    <source>
        <dbReference type="Google" id="ProtNLM"/>
    </source>
</evidence>
<dbReference type="Proteomes" id="UP001597474">
    <property type="component" value="Unassembled WGS sequence"/>
</dbReference>
<organism evidence="1 2">
    <name type="scientific">Sulfitobacter aestuarii</name>
    <dbReference type="NCBI Taxonomy" id="2161676"/>
    <lineage>
        <taxon>Bacteria</taxon>
        <taxon>Pseudomonadati</taxon>
        <taxon>Pseudomonadota</taxon>
        <taxon>Alphaproteobacteria</taxon>
        <taxon>Rhodobacterales</taxon>
        <taxon>Roseobacteraceae</taxon>
        <taxon>Sulfitobacter</taxon>
    </lineage>
</organism>
<name>A0ABW5U157_9RHOB</name>
<comment type="caution">
    <text evidence="1">The sequence shown here is derived from an EMBL/GenBank/DDBJ whole genome shotgun (WGS) entry which is preliminary data.</text>
</comment>
<evidence type="ECO:0000313" key="1">
    <source>
        <dbReference type="EMBL" id="MFD2739534.1"/>
    </source>
</evidence>
<proteinExistence type="predicted"/>
<evidence type="ECO:0000313" key="2">
    <source>
        <dbReference type="Proteomes" id="UP001597474"/>
    </source>
</evidence>
<reference evidence="2" key="1">
    <citation type="journal article" date="2019" name="Int. J. Syst. Evol. Microbiol.">
        <title>The Global Catalogue of Microorganisms (GCM) 10K type strain sequencing project: providing services to taxonomists for standard genome sequencing and annotation.</title>
        <authorList>
            <consortium name="The Broad Institute Genomics Platform"/>
            <consortium name="The Broad Institute Genome Sequencing Center for Infectious Disease"/>
            <person name="Wu L."/>
            <person name="Ma J."/>
        </authorList>
    </citation>
    <scope>NUCLEOTIDE SEQUENCE [LARGE SCALE GENOMIC DNA]</scope>
    <source>
        <strain evidence="2">TISTR 2562</strain>
    </source>
</reference>
<sequence length="700" mass="77985">MNSPITTPDETVPRAARRSGRDIRFATQEITPAEAAQMLASAHAPHKDTRAIETYAQAMRHDAWVMNGQPIILDERGALIDGVQRLEACILADRPFTTLVARNVRADTLHTIDQHRRRNYAGVLESRGYENAGAVVRLLSKMIRIENGTLNREPLPVSWGHFDRVLERNPGLVTAVALSERYAGSILPASVRPAFFFQALQAGRGTALEHFMDVLAPEVRVERITAATQARMRLAGWMSDGALRIEPDKILGNVVDYFNAECRGETLPDNHVWNFDPGRVRNADGKWVVPERPVRQDRADNLDAREVEMVRGIRFASASELEEIALKLLLKGADMPDADKGADRDAEAETVSRRVPERLDQAAFDAFLTPVQSLRTRLEKEIERRLVERAAPPNLGLPLVEGYRGLTGGRLDRRRRVERFTGRLAAEVQAAARTPSDAVAVRMVTITPELARNWLAAPINSGNRKIQRTHVKAIARDIVNERWMVNAQPICFTGDPFEPADRDGLRLLNGQHRLQAVIEAGLPIEAPVAVNIPQAAFATFDVHAKRVVRSGGSRVDDRVLAAAARFQWKEDNNIRLLESSVSPTSSELLETLQRHPGLAKNFPRSRRAGMAKIGSAGVLTYFFYRVGSEAPDVAPQFLDDLEYGESLTGQNPAKQLREDLLSGQGRSTRKQTLARLLSGWNAYKTWARKARARQETDDLF</sequence>
<accession>A0ABW5U157</accession>
<keyword evidence="2" id="KW-1185">Reference proteome</keyword>
<protein>
    <recommendedName>
        <fullName evidence="3">ParB/Sulfiredoxin domain-containing protein</fullName>
    </recommendedName>
</protein>